<evidence type="ECO:0000256" key="6">
    <source>
        <dbReference type="ARBA" id="ARBA00023242"/>
    </source>
</evidence>
<feature type="compositionally biased region" description="Acidic residues" evidence="9">
    <location>
        <begin position="217"/>
        <end position="246"/>
    </location>
</feature>
<evidence type="ECO:0000256" key="2">
    <source>
        <dbReference type="ARBA" id="ARBA00005249"/>
    </source>
</evidence>
<dbReference type="Gene3D" id="1.10.10.10">
    <property type="entry name" value="Winged helix-like DNA-binding domain superfamily/Winged helix DNA-binding domain"/>
    <property type="match status" value="1"/>
</dbReference>
<gene>
    <name evidence="10" type="ORF">AGERDE_LOCUS3550</name>
</gene>
<comment type="subcellular location">
    <subcellularLocation>
        <location evidence="1 8">Nucleus</location>
    </subcellularLocation>
</comment>
<feature type="compositionally biased region" description="Basic and acidic residues" evidence="9">
    <location>
        <begin position="203"/>
        <end position="216"/>
    </location>
</feature>
<organism evidence="10 11">
    <name type="scientific">Ambispora gerdemannii</name>
    <dbReference type="NCBI Taxonomy" id="144530"/>
    <lineage>
        <taxon>Eukaryota</taxon>
        <taxon>Fungi</taxon>
        <taxon>Fungi incertae sedis</taxon>
        <taxon>Mucoromycota</taxon>
        <taxon>Glomeromycotina</taxon>
        <taxon>Glomeromycetes</taxon>
        <taxon>Archaeosporales</taxon>
        <taxon>Ambisporaceae</taxon>
        <taxon>Ambispora</taxon>
    </lineage>
</organism>
<dbReference type="PANTHER" id="PTHR13011:SF0">
    <property type="entry name" value="GENERAL TRANSCRIPTION FACTOR IIF SUBUNIT 1"/>
    <property type="match status" value="1"/>
</dbReference>
<keyword evidence="3 8" id="KW-0805">Transcription regulation</keyword>
<keyword evidence="11" id="KW-1185">Reference proteome</keyword>
<dbReference type="SUPFAM" id="SSF50916">
    <property type="entry name" value="Rap30/74 interaction domains"/>
    <property type="match status" value="1"/>
</dbReference>
<dbReference type="GO" id="GO:0001096">
    <property type="term" value="F:TFIIF-class transcription factor complex binding"/>
    <property type="evidence" value="ECO:0007669"/>
    <property type="project" value="TreeGrafter"/>
</dbReference>
<name>A0A9N8ZBD3_9GLOM</name>
<evidence type="ECO:0000256" key="7">
    <source>
        <dbReference type="ARBA" id="ARBA00025232"/>
    </source>
</evidence>
<dbReference type="InterPro" id="IPR008851">
    <property type="entry name" value="TFIIF-alpha"/>
</dbReference>
<feature type="compositionally biased region" description="Low complexity" evidence="9">
    <location>
        <begin position="310"/>
        <end position="330"/>
    </location>
</feature>
<evidence type="ECO:0000256" key="9">
    <source>
        <dbReference type="SAM" id="MobiDB-lite"/>
    </source>
</evidence>
<dbReference type="PANTHER" id="PTHR13011">
    <property type="entry name" value="TFIIF-ALPHA"/>
    <property type="match status" value="1"/>
</dbReference>
<feature type="compositionally biased region" description="Low complexity" evidence="9">
    <location>
        <begin position="409"/>
        <end position="435"/>
    </location>
</feature>
<dbReference type="GO" id="GO:0032968">
    <property type="term" value="P:positive regulation of transcription elongation by RNA polymerase II"/>
    <property type="evidence" value="ECO:0007669"/>
    <property type="project" value="InterPro"/>
</dbReference>
<dbReference type="GO" id="GO:0006367">
    <property type="term" value="P:transcription initiation at RNA polymerase II promoter"/>
    <property type="evidence" value="ECO:0007669"/>
    <property type="project" value="InterPro"/>
</dbReference>
<dbReference type="GO" id="GO:0005674">
    <property type="term" value="C:transcription factor TFIIF complex"/>
    <property type="evidence" value="ECO:0007669"/>
    <property type="project" value="TreeGrafter"/>
</dbReference>
<dbReference type="AlphaFoldDB" id="A0A9N8ZBD3"/>
<evidence type="ECO:0000313" key="10">
    <source>
        <dbReference type="EMBL" id="CAG8487174.1"/>
    </source>
</evidence>
<dbReference type="GO" id="GO:0003677">
    <property type="term" value="F:DNA binding"/>
    <property type="evidence" value="ECO:0007669"/>
    <property type="project" value="UniProtKB-KW"/>
</dbReference>
<reference evidence="10" key="1">
    <citation type="submission" date="2021-06" db="EMBL/GenBank/DDBJ databases">
        <authorList>
            <person name="Kallberg Y."/>
            <person name="Tangrot J."/>
            <person name="Rosling A."/>
        </authorList>
    </citation>
    <scope>NUCLEOTIDE SEQUENCE</scope>
    <source>
        <strain evidence="10">MT106</strain>
    </source>
</reference>
<feature type="compositionally biased region" description="Low complexity" evidence="9">
    <location>
        <begin position="447"/>
        <end position="473"/>
    </location>
</feature>
<dbReference type="GO" id="GO:0016251">
    <property type="term" value="F:RNA polymerase II general transcription initiation factor activity"/>
    <property type="evidence" value="ECO:0007669"/>
    <property type="project" value="TreeGrafter"/>
</dbReference>
<dbReference type="OrthoDB" id="76676at2759"/>
<comment type="function">
    <text evidence="7 8">TFIIF is a general transcription initiation factor that binds to RNA polymerase II and helps to recruit it to the initiation complex in collaboration with TFIIB. It promotes transcription elongation.</text>
</comment>
<proteinExistence type="inferred from homology"/>
<dbReference type="Proteomes" id="UP000789831">
    <property type="component" value="Unassembled WGS sequence"/>
</dbReference>
<dbReference type="InterPro" id="IPR011039">
    <property type="entry name" value="TFIIF_interaction"/>
</dbReference>
<feature type="region of interest" description="Disordered" evidence="9">
    <location>
        <begin position="203"/>
        <end position="552"/>
    </location>
</feature>
<feature type="compositionally biased region" description="Polar residues" evidence="9">
    <location>
        <begin position="331"/>
        <end position="342"/>
    </location>
</feature>
<evidence type="ECO:0000313" key="11">
    <source>
        <dbReference type="Proteomes" id="UP000789831"/>
    </source>
</evidence>
<sequence length="659" mass="72267">MSKKFKVNLMRFPKPVDLNKFTPPVKLYRGDPNAPHPSQVTATSANNNNAATDTSKIAPYGGATRNKQMLFKKRTKQIFLASKESRKLKQEEDKPWILTDYDDQNSWIGEMEGGIRENQYAIFLLTEDGFKVVPVNRWYKFKPKIKHRTLSTEEAEEAMLKAQKKDSSRWMMRAFKKPSEEDEELVATEGIYDPKAHLRTVEKYVSDDDDNRRHKEDDDDEDLDFEEVFEDDEEFPEQAMDEEEKEAEIKIKKSIRKATIKHEEEEDNNLPDSEEEEEDLTSAGKDLKRIVRQHEDNEAYVSDKDEDPYASSAKPSTSTATVKTTTTASKGGNNTPKTQKTLATSSAKKPKANPKSTTAKAGTSSSDITAKKRAAQNSKASQGQGAKTTGAETPAKKTKASSPNRVTPSATSSTTKDLTTATKTFKAASLKSTSTPGTPNPATRPIANSKAASGASTSTTPNPSTATTAKTSTIKLKPRPQASPSDDGTAKVGQKRAASDQAGPAKKAKQVVSQTSADNPVSHLSLLKRTNAEMSSPPTTNDKSKKIKTTTTPKSVSLVTVAGATSQRKPIVASTSSSQSPITDPITETEVVRVIRKGGMTTKDLIETFRPKIKADARNKDILLNLVRKVSVIDKEAKQTIEAKQTNILKLKSAKPQDQ</sequence>
<keyword evidence="4 8" id="KW-0238">DNA-binding</keyword>
<dbReference type="InterPro" id="IPR036388">
    <property type="entry name" value="WH-like_DNA-bd_sf"/>
</dbReference>
<feature type="compositionally biased region" description="Low complexity" evidence="9">
    <location>
        <begin position="343"/>
        <end position="366"/>
    </location>
</feature>
<evidence type="ECO:0000256" key="1">
    <source>
        <dbReference type="ARBA" id="ARBA00004123"/>
    </source>
</evidence>
<keyword evidence="5 8" id="KW-0804">Transcription</keyword>
<keyword evidence="6 8" id="KW-0539">Nucleus</keyword>
<feature type="compositionally biased region" description="Low complexity" evidence="9">
    <location>
        <begin position="41"/>
        <end position="55"/>
    </location>
</feature>
<evidence type="ECO:0000256" key="3">
    <source>
        <dbReference type="ARBA" id="ARBA00023015"/>
    </source>
</evidence>
<evidence type="ECO:0000256" key="5">
    <source>
        <dbReference type="ARBA" id="ARBA00023163"/>
    </source>
</evidence>
<comment type="caution">
    <text evidence="10">The sequence shown here is derived from an EMBL/GenBank/DDBJ whole genome shotgun (WGS) entry which is preliminary data.</text>
</comment>
<dbReference type="EMBL" id="CAJVPL010000355">
    <property type="protein sequence ID" value="CAG8487174.1"/>
    <property type="molecule type" value="Genomic_DNA"/>
</dbReference>
<feature type="compositionally biased region" description="Polar residues" evidence="9">
    <location>
        <begin position="375"/>
        <end position="391"/>
    </location>
</feature>
<comment type="similarity">
    <text evidence="2 8">Belongs to the TFIIF alpha subunit family.</text>
</comment>
<protein>
    <recommendedName>
        <fullName evidence="8">Transcription initiation factor IIF subunit alpha</fullName>
    </recommendedName>
</protein>
<feature type="region of interest" description="Disordered" evidence="9">
    <location>
        <begin position="27"/>
        <end position="56"/>
    </location>
</feature>
<feature type="compositionally biased region" description="Basic and acidic residues" evidence="9">
    <location>
        <begin position="285"/>
        <end position="303"/>
    </location>
</feature>
<dbReference type="Pfam" id="PF05793">
    <property type="entry name" value="TFIIF_alpha"/>
    <property type="match status" value="1"/>
</dbReference>
<evidence type="ECO:0000256" key="8">
    <source>
        <dbReference type="RuleBase" id="RU366044"/>
    </source>
</evidence>
<evidence type="ECO:0000256" key="4">
    <source>
        <dbReference type="ARBA" id="ARBA00023125"/>
    </source>
</evidence>
<accession>A0A9N8ZBD3</accession>
<feature type="compositionally biased region" description="Acidic residues" evidence="9">
    <location>
        <begin position="264"/>
        <end position="280"/>
    </location>
</feature>